<dbReference type="GO" id="GO:0051707">
    <property type="term" value="P:response to other organism"/>
    <property type="evidence" value="ECO:0007669"/>
    <property type="project" value="UniProtKB-ARBA"/>
</dbReference>
<name>A0A9R1WCI9_LACSA</name>
<dbReference type="AlphaFoldDB" id="A0A9R1WCI9"/>
<dbReference type="PRINTS" id="PR00364">
    <property type="entry name" value="DISEASERSIST"/>
</dbReference>
<dbReference type="Gene3D" id="3.40.50.300">
    <property type="entry name" value="P-loop containing nucleotide triphosphate hydrolases"/>
    <property type="match status" value="1"/>
</dbReference>
<dbReference type="SUPFAM" id="SSF52540">
    <property type="entry name" value="P-loop containing nucleoside triphosphate hydrolases"/>
    <property type="match status" value="1"/>
</dbReference>
<keyword evidence="4" id="KW-0520">NAD</keyword>
<dbReference type="InterPro" id="IPR035897">
    <property type="entry name" value="Toll_tir_struct_dom_sf"/>
</dbReference>
<dbReference type="GO" id="GO:0007165">
    <property type="term" value="P:signal transduction"/>
    <property type="evidence" value="ECO:0007669"/>
    <property type="project" value="InterPro"/>
</dbReference>
<feature type="region of interest" description="Disordered" evidence="5">
    <location>
        <begin position="970"/>
        <end position="1001"/>
    </location>
</feature>
<dbReference type="InterPro" id="IPR044974">
    <property type="entry name" value="Disease_R_plants"/>
</dbReference>
<gene>
    <name evidence="7" type="ORF">LSAT_V11C200056270</name>
</gene>
<dbReference type="EMBL" id="NBSK02000002">
    <property type="protein sequence ID" value="KAJ0220091.1"/>
    <property type="molecule type" value="Genomic_DNA"/>
</dbReference>
<dbReference type="InterPro" id="IPR036390">
    <property type="entry name" value="WH_DNA-bd_sf"/>
</dbReference>
<dbReference type="SUPFAM" id="SSF52200">
    <property type="entry name" value="Toll/Interleukin receptor TIR domain"/>
    <property type="match status" value="1"/>
</dbReference>
<evidence type="ECO:0000256" key="1">
    <source>
        <dbReference type="ARBA" id="ARBA00022614"/>
    </source>
</evidence>
<dbReference type="PANTHER" id="PTHR11017:SF544">
    <property type="entry name" value="ADP-RIBOSYL CYCLASE_CYCLIC ADP-RIBOSE HYDROLASE"/>
    <property type="match status" value="1"/>
</dbReference>
<keyword evidence="2" id="KW-0677">Repeat</keyword>
<dbReference type="InterPro" id="IPR058192">
    <property type="entry name" value="WHD_ROQ1-like"/>
</dbReference>
<keyword evidence="8" id="KW-1185">Reference proteome</keyword>
<dbReference type="SUPFAM" id="SSF46785">
    <property type="entry name" value="Winged helix' DNA-binding domain"/>
    <property type="match status" value="1"/>
</dbReference>
<dbReference type="Gene3D" id="3.80.10.10">
    <property type="entry name" value="Ribonuclease Inhibitor"/>
    <property type="match status" value="2"/>
</dbReference>
<dbReference type="Pfam" id="PF00931">
    <property type="entry name" value="NB-ARC"/>
    <property type="match status" value="1"/>
</dbReference>
<dbReference type="PROSITE" id="PS50104">
    <property type="entry name" value="TIR"/>
    <property type="match status" value="1"/>
</dbReference>
<dbReference type="Gene3D" id="3.40.50.10140">
    <property type="entry name" value="Toll/interleukin-1 receptor homology (TIR) domain"/>
    <property type="match status" value="1"/>
</dbReference>
<dbReference type="Pfam" id="PF23282">
    <property type="entry name" value="WHD_ROQ1"/>
    <property type="match status" value="1"/>
</dbReference>
<dbReference type="FunFam" id="3.40.50.10140:FF:000007">
    <property type="entry name" value="Disease resistance protein (TIR-NBS-LRR class)"/>
    <property type="match status" value="1"/>
</dbReference>
<dbReference type="InterPro" id="IPR003591">
    <property type="entry name" value="Leu-rich_rpt_typical-subtyp"/>
</dbReference>
<evidence type="ECO:0000256" key="2">
    <source>
        <dbReference type="ARBA" id="ARBA00022737"/>
    </source>
</evidence>
<dbReference type="SMART" id="SM00369">
    <property type="entry name" value="LRR_TYP"/>
    <property type="match status" value="7"/>
</dbReference>
<proteinExistence type="predicted"/>
<dbReference type="InterPro" id="IPR032675">
    <property type="entry name" value="LRR_dom_sf"/>
</dbReference>
<sequence>MAFSSTSSTRKSYRYDVFLSFRGEDVRKHFVDHLFTALQRQGIHTFKDDPKLEKGRMINHELLKSIEESKLYIVIFSKNYASSSWCLDELVKIMECQKETEQIAYPVFYDVDPSEIRKQLGPVGEAFKRHNNMKEVKKWRGALKEAANLSGWDLRKTDDGHEAKVVSKIVQKISQELHFINMKVEEKLVGMESRIKDIVSSLEMGVEDVRMIGIKGIGGGGKSTLARAVFDKICILFEGKSFVDNIREVSKPSMSGLPSLQQQVLCDVLNDRSITVGSVHDGKSTMQNLMCGQKVLLVLDDVDHLDQLDALAGGINWFKLGSRVIITTRDEQVLIAHNVKPIHNVNLLSNKEAICLFSRYAFGRDIPVQRYKDLSLKVVQYAAGLPLTLKVLGASLCGKEKVEWIDVLRRLKTIPLKETLEKLELSYNSLEDDYKEIFLDVACLLKGWKKDDAIRALESCGFHGRNGLRVLERKSLITISHDQVLSIHDSIEEMGRNIVRRLHPNEPIRHSRLWTRREIEDTLANDLVTEATGVQFQEFLSDLSFLSGVKYNSTSIFLKKGFGNMKKLRFLHVISFPCYVSQVGQNFPNNLQFLSWKGYPHCCLPKTFQANQLVALELPMSIIKQLWEDGERKVLQNLKFLDLSNSKLTTLDCDLLPKLNKLKLKGCGNLVVFHGPTKYRRRLVYLNLHGCKGINSLLFIKHLKSLQVLDLSDLDLMELPDILEGCKNSLLEFKISKNNIKELPSSIGELKNLVSLDLSWCKSLKSLPRSICGLPRLKTLNLENCSIKKLPDDFGHLESLEWLNLRGTRVRYLPNSICMLKHLKTLLLARCRVFKELPEDLGLLESLEELSLACSKIRDVPNSICKLTHLREFNLRYCDQLKKLPDKLGDLKCLQRLNVHGTRLSNLPESISLLKGLKIVGFTLGDSSIHSSAPYTTMNNNNSGVLKKYAGIKSIMALRQKLQNIDTRDIREGETETETEIETETEETQAKIQYASEESQF</sequence>
<dbReference type="InterPro" id="IPR055414">
    <property type="entry name" value="LRR_R13L4/SHOC2-like"/>
</dbReference>
<dbReference type="Gene3D" id="1.10.8.430">
    <property type="entry name" value="Helical domain of apoptotic protease-activating factors"/>
    <property type="match status" value="1"/>
</dbReference>
<evidence type="ECO:0000313" key="7">
    <source>
        <dbReference type="EMBL" id="KAJ0220091.1"/>
    </source>
</evidence>
<evidence type="ECO:0000259" key="6">
    <source>
        <dbReference type="PROSITE" id="PS50104"/>
    </source>
</evidence>
<dbReference type="InterPro" id="IPR042197">
    <property type="entry name" value="Apaf_helical"/>
</dbReference>
<dbReference type="PANTHER" id="PTHR11017">
    <property type="entry name" value="LEUCINE-RICH REPEAT-CONTAINING PROTEIN"/>
    <property type="match status" value="1"/>
</dbReference>
<dbReference type="InterPro" id="IPR027417">
    <property type="entry name" value="P-loop_NTPase"/>
</dbReference>
<dbReference type="GO" id="GO:0043531">
    <property type="term" value="F:ADP binding"/>
    <property type="evidence" value="ECO:0007669"/>
    <property type="project" value="InterPro"/>
</dbReference>
<feature type="compositionally biased region" description="Acidic residues" evidence="5">
    <location>
        <begin position="975"/>
        <end position="987"/>
    </location>
</feature>
<comment type="caution">
    <text evidence="7">The sequence shown here is derived from an EMBL/GenBank/DDBJ whole genome shotgun (WGS) entry which is preliminary data.</text>
</comment>
<accession>A0A9R1WCI9</accession>
<keyword evidence="3" id="KW-0611">Plant defense</keyword>
<feature type="domain" description="TIR" evidence="6">
    <location>
        <begin position="13"/>
        <end position="177"/>
    </location>
</feature>
<organism evidence="7 8">
    <name type="scientific">Lactuca sativa</name>
    <name type="common">Garden lettuce</name>
    <dbReference type="NCBI Taxonomy" id="4236"/>
    <lineage>
        <taxon>Eukaryota</taxon>
        <taxon>Viridiplantae</taxon>
        <taxon>Streptophyta</taxon>
        <taxon>Embryophyta</taxon>
        <taxon>Tracheophyta</taxon>
        <taxon>Spermatophyta</taxon>
        <taxon>Magnoliopsida</taxon>
        <taxon>eudicotyledons</taxon>
        <taxon>Gunneridae</taxon>
        <taxon>Pentapetalae</taxon>
        <taxon>asterids</taxon>
        <taxon>campanulids</taxon>
        <taxon>Asterales</taxon>
        <taxon>Asteraceae</taxon>
        <taxon>Cichorioideae</taxon>
        <taxon>Cichorieae</taxon>
        <taxon>Lactucinae</taxon>
        <taxon>Lactuca</taxon>
    </lineage>
</organism>
<dbReference type="Pfam" id="PF23598">
    <property type="entry name" value="LRR_14"/>
    <property type="match status" value="1"/>
</dbReference>
<dbReference type="Pfam" id="PF01582">
    <property type="entry name" value="TIR"/>
    <property type="match status" value="1"/>
</dbReference>
<dbReference type="OrthoDB" id="2014461at2759"/>
<evidence type="ECO:0000256" key="3">
    <source>
        <dbReference type="ARBA" id="ARBA00022821"/>
    </source>
</evidence>
<dbReference type="SMART" id="SM00255">
    <property type="entry name" value="TIR"/>
    <property type="match status" value="1"/>
</dbReference>
<dbReference type="InterPro" id="IPR002182">
    <property type="entry name" value="NB-ARC"/>
</dbReference>
<evidence type="ECO:0000256" key="4">
    <source>
        <dbReference type="ARBA" id="ARBA00023027"/>
    </source>
</evidence>
<dbReference type="InterPro" id="IPR000157">
    <property type="entry name" value="TIR_dom"/>
</dbReference>
<evidence type="ECO:0000256" key="5">
    <source>
        <dbReference type="SAM" id="MobiDB-lite"/>
    </source>
</evidence>
<protein>
    <recommendedName>
        <fullName evidence="6">TIR domain-containing protein</fullName>
    </recommendedName>
</protein>
<keyword evidence="1" id="KW-0433">Leucine-rich repeat</keyword>
<evidence type="ECO:0000313" key="8">
    <source>
        <dbReference type="Proteomes" id="UP000235145"/>
    </source>
</evidence>
<dbReference type="Proteomes" id="UP000235145">
    <property type="component" value="Unassembled WGS sequence"/>
</dbReference>
<reference evidence="7 8" key="1">
    <citation type="journal article" date="2017" name="Nat. Commun.">
        <title>Genome assembly with in vitro proximity ligation data and whole-genome triplication in lettuce.</title>
        <authorList>
            <person name="Reyes-Chin-Wo S."/>
            <person name="Wang Z."/>
            <person name="Yang X."/>
            <person name="Kozik A."/>
            <person name="Arikit S."/>
            <person name="Song C."/>
            <person name="Xia L."/>
            <person name="Froenicke L."/>
            <person name="Lavelle D.O."/>
            <person name="Truco M.J."/>
            <person name="Xia R."/>
            <person name="Zhu S."/>
            <person name="Xu C."/>
            <person name="Xu H."/>
            <person name="Xu X."/>
            <person name="Cox K."/>
            <person name="Korf I."/>
            <person name="Meyers B.C."/>
            <person name="Michelmore R.W."/>
        </authorList>
    </citation>
    <scope>NUCLEOTIDE SEQUENCE [LARGE SCALE GENOMIC DNA]</scope>
    <source>
        <strain evidence="8">cv. Salinas</strain>
        <tissue evidence="7">Seedlings</tissue>
    </source>
</reference>
<dbReference type="SUPFAM" id="SSF52058">
    <property type="entry name" value="L domain-like"/>
    <property type="match status" value="1"/>
</dbReference>
<dbReference type="GO" id="GO:0006952">
    <property type="term" value="P:defense response"/>
    <property type="evidence" value="ECO:0007669"/>
    <property type="project" value="UniProtKB-KW"/>
</dbReference>